<evidence type="ECO:0000256" key="4">
    <source>
        <dbReference type="ARBA" id="ARBA00022989"/>
    </source>
</evidence>
<protein>
    <recommendedName>
        <fullName evidence="9">Major facilitator superfamily (MFS) profile domain-containing protein</fullName>
    </recommendedName>
</protein>
<keyword evidence="3 6" id="KW-0812">Transmembrane</keyword>
<feature type="transmembrane region" description="Helical" evidence="6">
    <location>
        <begin position="383"/>
        <end position="402"/>
    </location>
</feature>
<reference evidence="7 8" key="1">
    <citation type="submission" date="2017-03" db="EMBL/GenBank/DDBJ databases">
        <title>Genomes of endolithic fungi from Antarctica.</title>
        <authorList>
            <person name="Coleine C."/>
            <person name="Masonjones S."/>
            <person name="Stajich J.E."/>
        </authorList>
    </citation>
    <scope>NUCLEOTIDE SEQUENCE [LARGE SCALE GENOMIC DNA]</scope>
    <source>
        <strain evidence="7 8">CCFEE 6314</strain>
    </source>
</reference>
<gene>
    <name evidence="7" type="ORF">B0A52_01025</name>
</gene>
<organism evidence="7 8">
    <name type="scientific">Exophiala mesophila</name>
    <name type="common">Black yeast-like fungus</name>
    <dbReference type="NCBI Taxonomy" id="212818"/>
    <lineage>
        <taxon>Eukaryota</taxon>
        <taxon>Fungi</taxon>
        <taxon>Dikarya</taxon>
        <taxon>Ascomycota</taxon>
        <taxon>Pezizomycotina</taxon>
        <taxon>Eurotiomycetes</taxon>
        <taxon>Chaetothyriomycetidae</taxon>
        <taxon>Chaetothyriales</taxon>
        <taxon>Herpotrichiellaceae</taxon>
        <taxon>Exophiala</taxon>
    </lineage>
</organism>
<dbReference type="AlphaFoldDB" id="A0A438NG93"/>
<evidence type="ECO:0008006" key="9">
    <source>
        <dbReference type="Google" id="ProtNLM"/>
    </source>
</evidence>
<feature type="transmembrane region" description="Helical" evidence="6">
    <location>
        <begin position="408"/>
        <end position="428"/>
    </location>
</feature>
<comment type="subcellular location">
    <subcellularLocation>
        <location evidence="1">Membrane</location>
        <topology evidence="1">Multi-pass membrane protein</topology>
    </subcellularLocation>
</comment>
<name>A0A438NG93_EXOME</name>
<keyword evidence="4 6" id="KW-1133">Transmembrane helix</keyword>
<feature type="transmembrane region" description="Helical" evidence="6">
    <location>
        <begin position="93"/>
        <end position="114"/>
    </location>
</feature>
<comment type="caution">
    <text evidence="7">The sequence shown here is derived from an EMBL/GenBank/DDBJ whole genome shotgun (WGS) entry which is preliminary data.</text>
</comment>
<dbReference type="GO" id="GO:0016020">
    <property type="term" value="C:membrane"/>
    <property type="evidence" value="ECO:0007669"/>
    <property type="project" value="UniProtKB-SubCell"/>
</dbReference>
<feature type="transmembrane region" description="Helical" evidence="6">
    <location>
        <begin position="347"/>
        <end position="371"/>
    </location>
</feature>
<dbReference type="Pfam" id="PF07690">
    <property type="entry name" value="MFS_1"/>
    <property type="match status" value="1"/>
</dbReference>
<dbReference type="PANTHER" id="PTHR43791:SF47">
    <property type="entry name" value="MAJOR FACILITATOR SUPERFAMILY (MFS) PROFILE DOMAIN-CONTAINING PROTEIN-RELATED"/>
    <property type="match status" value="1"/>
</dbReference>
<feature type="transmembrane region" description="Helical" evidence="6">
    <location>
        <begin position="241"/>
        <end position="262"/>
    </location>
</feature>
<evidence type="ECO:0000256" key="1">
    <source>
        <dbReference type="ARBA" id="ARBA00004141"/>
    </source>
</evidence>
<dbReference type="Proteomes" id="UP000288859">
    <property type="component" value="Unassembled WGS sequence"/>
</dbReference>
<evidence type="ECO:0000313" key="7">
    <source>
        <dbReference type="EMBL" id="RVX74748.1"/>
    </source>
</evidence>
<feature type="transmembrane region" description="Helical" evidence="6">
    <location>
        <begin position="440"/>
        <end position="463"/>
    </location>
</feature>
<dbReference type="SUPFAM" id="SSF103473">
    <property type="entry name" value="MFS general substrate transporter"/>
    <property type="match status" value="1"/>
</dbReference>
<feature type="transmembrane region" description="Helical" evidence="6">
    <location>
        <begin position="316"/>
        <end position="341"/>
    </location>
</feature>
<dbReference type="InterPro" id="IPR036259">
    <property type="entry name" value="MFS_trans_sf"/>
</dbReference>
<dbReference type="InterPro" id="IPR011701">
    <property type="entry name" value="MFS"/>
</dbReference>
<evidence type="ECO:0000256" key="2">
    <source>
        <dbReference type="ARBA" id="ARBA00022448"/>
    </source>
</evidence>
<evidence type="ECO:0000256" key="5">
    <source>
        <dbReference type="ARBA" id="ARBA00023136"/>
    </source>
</evidence>
<dbReference type="OrthoDB" id="3639251at2759"/>
<dbReference type="Gene3D" id="1.20.1250.20">
    <property type="entry name" value="MFS general substrate transporter like domains"/>
    <property type="match status" value="2"/>
</dbReference>
<proteinExistence type="predicted"/>
<dbReference type="GO" id="GO:0022857">
    <property type="term" value="F:transmembrane transporter activity"/>
    <property type="evidence" value="ECO:0007669"/>
    <property type="project" value="InterPro"/>
</dbReference>
<keyword evidence="2" id="KW-0813">Transport</keyword>
<accession>A0A438NG93</accession>
<dbReference type="VEuPathDB" id="FungiDB:PV10_04144"/>
<dbReference type="FunFam" id="1.20.1250.20:FF:000013">
    <property type="entry name" value="MFS general substrate transporter"/>
    <property type="match status" value="1"/>
</dbReference>
<evidence type="ECO:0000256" key="6">
    <source>
        <dbReference type="SAM" id="Phobius"/>
    </source>
</evidence>
<evidence type="ECO:0000256" key="3">
    <source>
        <dbReference type="ARBA" id="ARBA00022692"/>
    </source>
</evidence>
<sequence>MSATKEEAVFSKDESSLEIENVKVTVPPPPSWEAIIDSFSAQETKKLIFKIDMRLVLPLGFMYCVSLMDRNNLGNAAIVGMSRDLELVGNRYSLIVMLFFITYVGIQPIAVPLVRKVGPLAFIPTICLLWGLVTIGFGFVEHWYQLLPLRVLLGALEAGYLPSCVYLMSTWYVRYELQLRNALFYATGILATAFSGILSYGFAQMSGLGRGASWMGEHHGPTKQDPNAAVSTGPGLAGWRWIFIMQGILTIAVAIIGYIFVVDFPELTMKHRYWVPFLTQREVDFMVARVEKDRQDVVAEPFQLGAYLKNALDLKLWGFALIAMVSVGPAYAIALFLPIILREDMGFNLAQSLCLTAPPQIAAVIVIMVSAHFSDKWEVRSPFILFNGAICLLGTGLLGWTSSIGVRYFGAFLIAIGVNANVPSNLTWQANNVRGQWKRAFVSALNVMFAGCGGIMGGTVFRGQDAPTYLPGIIACMVCGALIIVVTTVMTWYFHRCNKLADQGKMVIEGLEGFRYSL</sequence>
<feature type="transmembrane region" description="Helical" evidence="6">
    <location>
        <begin position="182"/>
        <end position="203"/>
    </location>
</feature>
<feature type="transmembrane region" description="Helical" evidence="6">
    <location>
        <begin position="469"/>
        <end position="494"/>
    </location>
</feature>
<evidence type="ECO:0000313" key="8">
    <source>
        <dbReference type="Proteomes" id="UP000288859"/>
    </source>
</evidence>
<feature type="transmembrane region" description="Helical" evidence="6">
    <location>
        <begin position="121"/>
        <end position="140"/>
    </location>
</feature>
<keyword evidence="5 6" id="KW-0472">Membrane</keyword>
<feature type="transmembrane region" description="Helical" evidence="6">
    <location>
        <begin position="152"/>
        <end position="173"/>
    </location>
</feature>
<dbReference type="EMBL" id="NAJM01000003">
    <property type="protein sequence ID" value="RVX74748.1"/>
    <property type="molecule type" value="Genomic_DNA"/>
</dbReference>
<dbReference type="PANTHER" id="PTHR43791">
    <property type="entry name" value="PERMEASE-RELATED"/>
    <property type="match status" value="1"/>
</dbReference>